<dbReference type="PROSITE" id="PS00598">
    <property type="entry name" value="CHROMO_1"/>
    <property type="match status" value="1"/>
</dbReference>
<comment type="subcellular location">
    <subcellularLocation>
        <location evidence="1">Nucleus</location>
    </subcellularLocation>
</comment>
<sequence length="90" mass="10399">LVINKEEGEKEGDDSEELDEDEYEVERILDVDAVDGQVKYKVRWKGYGSGEDSWEPEENLESARLILDEYIGSHQNKVVKARDTLKGRKK</sequence>
<evidence type="ECO:0000256" key="1">
    <source>
        <dbReference type="ARBA" id="ARBA00004123"/>
    </source>
</evidence>
<dbReference type="InterPro" id="IPR017984">
    <property type="entry name" value="Chromo_dom_subgr"/>
</dbReference>
<accession>A0A183EEC9</accession>
<dbReference type="CDD" id="cd00024">
    <property type="entry name" value="CD_CSD"/>
    <property type="match status" value="1"/>
</dbReference>
<evidence type="ECO:0000256" key="3">
    <source>
        <dbReference type="SAM" id="MobiDB-lite"/>
    </source>
</evidence>
<dbReference type="PRINTS" id="PR00504">
    <property type="entry name" value="CHROMODOMAIN"/>
</dbReference>
<dbReference type="PROSITE" id="PS50013">
    <property type="entry name" value="CHROMO_2"/>
    <property type="match status" value="1"/>
</dbReference>
<dbReference type="InterPro" id="IPR023780">
    <property type="entry name" value="Chromo_domain"/>
</dbReference>
<dbReference type="AlphaFoldDB" id="A0A183EEC9"/>
<reference evidence="5" key="1">
    <citation type="submission" date="2016-06" db="UniProtKB">
        <authorList>
            <consortium name="WormBaseParasite"/>
        </authorList>
    </citation>
    <scope>IDENTIFICATION</scope>
</reference>
<proteinExistence type="predicted"/>
<dbReference type="InterPro" id="IPR023779">
    <property type="entry name" value="Chromodomain_CS"/>
</dbReference>
<evidence type="ECO:0000313" key="5">
    <source>
        <dbReference type="WBParaSite" id="GPUH_0001934501-mRNA-1"/>
    </source>
</evidence>
<dbReference type="Pfam" id="PF00385">
    <property type="entry name" value="Chromo"/>
    <property type="match status" value="1"/>
</dbReference>
<feature type="compositionally biased region" description="Acidic residues" evidence="3">
    <location>
        <begin position="9"/>
        <end position="22"/>
    </location>
</feature>
<dbReference type="InterPro" id="IPR000953">
    <property type="entry name" value="Chromo/chromo_shadow_dom"/>
</dbReference>
<dbReference type="InterPro" id="IPR016197">
    <property type="entry name" value="Chromo-like_dom_sf"/>
</dbReference>
<name>A0A183EEC9_9BILA</name>
<dbReference type="SUPFAM" id="SSF54160">
    <property type="entry name" value="Chromo domain-like"/>
    <property type="match status" value="1"/>
</dbReference>
<evidence type="ECO:0000259" key="4">
    <source>
        <dbReference type="PROSITE" id="PS50013"/>
    </source>
</evidence>
<dbReference type="WBParaSite" id="GPUH_0001934501-mRNA-1">
    <property type="protein sequence ID" value="GPUH_0001934501-mRNA-1"/>
    <property type="gene ID" value="GPUH_0001934501"/>
</dbReference>
<feature type="domain" description="Chromo" evidence="4">
    <location>
        <begin position="23"/>
        <end position="82"/>
    </location>
</feature>
<keyword evidence="2" id="KW-0539">Nucleus</keyword>
<dbReference type="GO" id="GO:0005634">
    <property type="term" value="C:nucleus"/>
    <property type="evidence" value="ECO:0007669"/>
    <property type="project" value="UniProtKB-SubCell"/>
</dbReference>
<dbReference type="PANTHER" id="PTHR22812">
    <property type="entry name" value="CHROMOBOX PROTEIN"/>
    <property type="match status" value="1"/>
</dbReference>
<organism evidence="5">
    <name type="scientific">Gongylonema pulchrum</name>
    <dbReference type="NCBI Taxonomy" id="637853"/>
    <lineage>
        <taxon>Eukaryota</taxon>
        <taxon>Metazoa</taxon>
        <taxon>Ecdysozoa</taxon>
        <taxon>Nematoda</taxon>
        <taxon>Chromadorea</taxon>
        <taxon>Rhabditida</taxon>
        <taxon>Spirurina</taxon>
        <taxon>Spiruromorpha</taxon>
        <taxon>Spiruroidea</taxon>
        <taxon>Gongylonematidae</taxon>
        <taxon>Gongylonema</taxon>
    </lineage>
</organism>
<protein>
    <submittedName>
        <fullName evidence="5">Chromo domain-containing protein</fullName>
    </submittedName>
</protein>
<dbReference type="SMART" id="SM00298">
    <property type="entry name" value="CHROMO"/>
    <property type="match status" value="1"/>
</dbReference>
<feature type="region of interest" description="Disordered" evidence="3">
    <location>
        <begin position="1"/>
        <end position="22"/>
    </location>
</feature>
<evidence type="ECO:0000256" key="2">
    <source>
        <dbReference type="ARBA" id="ARBA00023242"/>
    </source>
</evidence>
<dbReference type="InterPro" id="IPR051219">
    <property type="entry name" value="Heterochromatin_chromo-domain"/>
</dbReference>
<dbReference type="Gene3D" id="2.40.50.40">
    <property type="match status" value="1"/>
</dbReference>